<keyword evidence="13" id="KW-1185">Reference proteome</keyword>
<dbReference type="InterPro" id="IPR036890">
    <property type="entry name" value="HATPase_C_sf"/>
</dbReference>
<feature type="domain" description="Histidine kinase/HSP90-like ATPase" evidence="10">
    <location>
        <begin position="565"/>
        <end position="646"/>
    </location>
</feature>
<dbReference type="InterPro" id="IPR011712">
    <property type="entry name" value="Sig_transdc_His_kin_sub3_dim/P"/>
</dbReference>
<dbReference type="GO" id="GO:0046983">
    <property type="term" value="F:protein dimerization activity"/>
    <property type="evidence" value="ECO:0007669"/>
    <property type="project" value="InterPro"/>
</dbReference>
<feature type="domain" description="Signal transduction histidine kinase subgroup 3 dimerisation and phosphoacceptor" evidence="11">
    <location>
        <begin position="454"/>
        <end position="520"/>
    </location>
</feature>
<name>A0A379M207_9NOCA</name>
<feature type="transmembrane region" description="Helical" evidence="9">
    <location>
        <begin position="82"/>
        <end position="102"/>
    </location>
</feature>
<keyword evidence="9" id="KW-0812">Transmembrane</keyword>
<protein>
    <recommendedName>
        <fullName evidence="2">histidine kinase</fullName>
        <ecNumber evidence="2">2.7.13.3</ecNumber>
    </recommendedName>
</protein>
<evidence type="ECO:0000256" key="9">
    <source>
        <dbReference type="SAM" id="Phobius"/>
    </source>
</evidence>
<evidence type="ECO:0000256" key="6">
    <source>
        <dbReference type="ARBA" id="ARBA00022777"/>
    </source>
</evidence>
<evidence type="ECO:0000256" key="1">
    <source>
        <dbReference type="ARBA" id="ARBA00000085"/>
    </source>
</evidence>
<evidence type="ECO:0000256" key="5">
    <source>
        <dbReference type="ARBA" id="ARBA00022741"/>
    </source>
</evidence>
<keyword evidence="5" id="KW-0547">Nucleotide-binding</keyword>
<keyword evidence="7" id="KW-0067">ATP-binding</keyword>
<evidence type="ECO:0000259" key="11">
    <source>
        <dbReference type="Pfam" id="PF07730"/>
    </source>
</evidence>
<feature type="transmembrane region" description="Helical" evidence="9">
    <location>
        <begin position="268"/>
        <end position="293"/>
    </location>
</feature>
<feature type="transmembrane region" description="Helical" evidence="9">
    <location>
        <begin position="21"/>
        <end position="43"/>
    </location>
</feature>
<keyword evidence="9" id="KW-0472">Membrane</keyword>
<accession>A0A379M207</accession>
<keyword evidence="4 12" id="KW-0808">Transferase</keyword>
<feature type="transmembrane region" description="Helical" evidence="9">
    <location>
        <begin position="55"/>
        <end position="75"/>
    </location>
</feature>
<dbReference type="AlphaFoldDB" id="A0A379M207"/>
<feature type="transmembrane region" description="Helical" evidence="9">
    <location>
        <begin position="206"/>
        <end position="224"/>
    </location>
</feature>
<dbReference type="Pfam" id="PF02518">
    <property type="entry name" value="HATPase_c"/>
    <property type="match status" value="1"/>
</dbReference>
<dbReference type="Gene3D" id="1.20.5.1930">
    <property type="match status" value="1"/>
</dbReference>
<keyword evidence="8" id="KW-0902">Two-component regulatory system</keyword>
<dbReference type="Proteomes" id="UP000254569">
    <property type="component" value="Unassembled WGS sequence"/>
</dbReference>
<evidence type="ECO:0000313" key="13">
    <source>
        <dbReference type="Proteomes" id="UP000254569"/>
    </source>
</evidence>
<dbReference type="CDD" id="cd16917">
    <property type="entry name" value="HATPase_UhpB-NarQ-NarX-like"/>
    <property type="match status" value="1"/>
</dbReference>
<keyword evidence="6 12" id="KW-0418">Kinase</keyword>
<evidence type="ECO:0000313" key="12">
    <source>
        <dbReference type="EMBL" id="SUE16339.1"/>
    </source>
</evidence>
<dbReference type="GO" id="GO:0005524">
    <property type="term" value="F:ATP binding"/>
    <property type="evidence" value="ECO:0007669"/>
    <property type="project" value="UniProtKB-KW"/>
</dbReference>
<gene>
    <name evidence="12" type="primary">nreB</name>
    <name evidence="12" type="ORF">NCTC13296_03217</name>
</gene>
<evidence type="ECO:0000256" key="7">
    <source>
        <dbReference type="ARBA" id="ARBA00022840"/>
    </source>
</evidence>
<dbReference type="GO" id="GO:0000155">
    <property type="term" value="F:phosphorelay sensor kinase activity"/>
    <property type="evidence" value="ECO:0007669"/>
    <property type="project" value="InterPro"/>
</dbReference>
<feature type="transmembrane region" description="Helical" evidence="9">
    <location>
        <begin position="299"/>
        <end position="319"/>
    </location>
</feature>
<dbReference type="InterPro" id="IPR003594">
    <property type="entry name" value="HATPase_dom"/>
</dbReference>
<dbReference type="PANTHER" id="PTHR24421">
    <property type="entry name" value="NITRATE/NITRITE SENSOR PROTEIN NARX-RELATED"/>
    <property type="match status" value="1"/>
</dbReference>
<keyword evidence="3" id="KW-0597">Phosphoprotein</keyword>
<evidence type="ECO:0000256" key="4">
    <source>
        <dbReference type="ARBA" id="ARBA00022679"/>
    </source>
</evidence>
<feature type="transmembrane region" description="Helical" evidence="9">
    <location>
        <begin position="175"/>
        <end position="194"/>
    </location>
</feature>
<organism evidence="12 13">
    <name type="scientific">Rhodococcus gordoniae</name>
    <dbReference type="NCBI Taxonomy" id="223392"/>
    <lineage>
        <taxon>Bacteria</taxon>
        <taxon>Bacillati</taxon>
        <taxon>Actinomycetota</taxon>
        <taxon>Actinomycetes</taxon>
        <taxon>Mycobacteriales</taxon>
        <taxon>Nocardiaceae</taxon>
        <taxon>Rhodococcus</taxon>
    </lineage>
</organism>
<feature type="transmembrane region" description="Helical" evidence="9">
    <location>
        <begin position="152"/>
        <end position="169"/>
    </location>
</feature>
<dbReference type="EMBL" id="UGVI01000001">
    <property type="protein sequence ID" value="SUE16339.1"/>
    <property type="molecule type" value="Genomic_DNA"/>
</dbReference>
<evidence type="ECO:0000256" key="3">
    <source>
        <dbReference type="ARBA" id="ARBA00022553"/>
    </source>
</evidence>
<evidence type="ECO:0000256" key="8">
    <source>
        <dbReference type="ARBA" id="ARBA00023012"/>
    </source>
</evidence>
<proteinExistence type="predicted"/>
<dbReference type="SUPFAM" id="SSF55874">
    <property type="entry name" value="ATPase domain of HSP90 chaperone/DNA topoisomerase II/histidine kinase"/>
    <property type="match status" value="1"/>
</dbReference>
<feature type="transmembrane region" description="Helical" evidence="9">
    <location>
        <begin position="236"/>
        <end position="256"/>
    </location>
</feature>
<comment type="catalytic activity">
    <reaction evidence="1">
        <text>ATP + protein L-histidine = ADP + protein N-phospho-L-histidine.</text>
        <dbReference type="EC" id="2.7.13.3"/>
    </reaction>
</comment>
<sequence>MHTHRTMKDTATANGSAGTGAPVPAAVVAVASWLLAVAAVVVFVAARPVLDSDQLFFLVDVVGAAVYGTVAGVILARRVHAVPILLAVASIGVGLAAVSYSWTQLAFVRPELPVGFLGPLQNTTWIPGTLALFLVVPWLVRDRPAGPMARAGVLAGVVTIAWFFWARTFTGIADIWFVGPVVAVGFLTAGHVEWRRRHAPAAERSGMGWLALGSALMTASYIPLAVPDVPWMLTPLLHLATQAFYPVAILAVVLRQRLWGIDLAVGRAALAGSLTAVLVTCYLAVTVAVSLVLPNESVFAQAVGATTVALAVQPVRMWLGRRVHRLVYGDGVDPARAVRILGRHFAGADSPDLLLGELAAGIGTALRLESVEVRRGDDVIARWGTASGPVEEVPVGSGDAILAVTAPPGESLGARSRRALTELATVVDAGLVVLRSAEDLDDARRRLTEVRLEERRTIRRELHDGLGPSLAGVRLGLQGARNLVTTDPEAAAVLVDELLRELDRQVDGVRELSRSLLPPVLDELGLTAALDELVITHARAGFRVHLQADLPAGMSGPVAWAAYGIASEAIINARRHSGTDECTVRVAAEGDVLALDIVDDGSGLAADARVGVGTPSMRERAREVGGTVGIESGDPRGVVVRARLPWSESRATTR</sequence>
<keyword evidence="9" id="KW-1133">Transmembrane helix</keyword>
<feature type="transmembrane region" description="Helical" evidence="9">
    <location>
        <begin position="122"/>
        <end position="140"/>
    </location>
</feature>
<dbReference type="PANTHER" id="PTHR24421:SF10">
    <property type="entry name" value="NITRATE_NITRITE SENSOR PROTEIN NARQ"/>
    <property type="match status" value="1"/>
</dbReference>
<evidence type="ECO:0000259" key="10">
    <source>
        <dbReference type="Pfam" id="PF02518"/>
    </source>
</evidence>
<dbReference type="Gene3D" id="3.30.565.10">
    <property type="entry name" value="Histidine kinase-like ATPase, C-terminal domain"/>
    <property type="match status" value="1"/>
</dbReference>
<dbReference type="Pfam" id="PF07730">
    <property type="entry name" value="HisKA_3"/>
    <property type="match status" value="1"/>
</dbReference>
<dbReference type="EC" id="2.7.13.3" evidence="2"/>
<dbReference type="InterPro" id="IPR050482">
    <property type="entry name" value="Sensor_HK_TwoCompSys"/>
</dbReference>
<dbReference type="GO" id="GO:0016020">
    <property type="term" value="C:membrane"/>
    <property type="evidence" value="ECO:0007669"/>
    <property type="project" value="InterPro"/>
</dbReference>
<reference evidence="12 13" key="1">
    <citation type="submission" date="2018-06" db="EMBL/GenBank/DDBJ databases">
        <authorList>
            <consortium name="Pathogen Informatics"/>
            <person name="Doyle S."/>
        </authorList>
    </citation>
    <scope>NUCLEOTIDE SEQUENCE [LARGE SCALE GENOMIC DNA]</scope>
    <source>
        <strain evidence="12 13">NCTC13296</strain>
    </source>
</reference>
<evidence type="ECO:0000256" key="2">
    <source>
        <dbReference type="ARBA" id="ARBA00012438"/>
    </source>
</evidence>